<dbReference type="Gene3D" id="1.20.1720.10">
    <property type="entry name" value="Multidrug resistance protein D"/>
    <property type="match status" value="1"/>
</dbReference>
<feature type="domain" description="Major facilitator superfamily (MFS) profile" evidence="6">
    <location>
        <begin position="1"/>
        <end position="398"/>
    </location>
</feature>
<dbReference type="InterPro" id="IPR036259">
    <property type="entry name" value="MFS_trans_sf"/>
</dbReference>
<feature type="transmembrane region" description="Helical" evidence="5">
    <location>
        <begin position="166"/>
        <end position="188"/>
    </location>
</feature>
<dbReference type="GO" id="GO:0005886">
    <property type="term" value="C:plasma membrane"/>
    <property type="evidence" value="ECO:0007669"/>
    <property type="project" value="UniProtKB-SubCell"/>
</dbReference>
<evidence type="ECO:0000256" key="3">
    <source>
        <dbReference type="ARBA" id="ARBA00022989"/>
    </source>
</evidence>
<dbReference type="PROSITE" id="PS50850">
    <property type="entry name" value="MFS"/>
    <property type="match status" value="1"/>
</dbReference>
<dbReference type="CDD" id="cd17321">
    <property type="entry name" value="MFS_MMR_MDR_like"/>
    <property type="match status" value="1"/>
</dbReference>
<dbReference type="Gene3D" id="1.20.1250.20">
    <property type="entry name" value="MFS general substrate transporter like domains"/>
    <property type="match status" value="1"/>
</dbReference>
<dbReference type="PANTHER" id="PTHR42718">
    <property type="entry name" value="MAJOR FACILITATOR SUPERFAMILY MULTIDRUG TRANSPORTER MFSC"/>
    <property type="match status" value="1"/>
</dbReference>
<sequence>MLIAGARLGDILGRCRLFLVGSAGFTAFSAACALASGISVLIGFRVLQGAFGALMIPQGFGLMREVFDDEEFDKATGMFGPAMGLPLVAAPILGGALVDANLWGTGWRLVFLINVPIGLVSFVLALRTLPRGASHSGMKLDVGGVWLIGLALVAIIYSLIQGQPEGWPAWTFVLLAAGLVLLLVFVAWEKRRKSDALIEPSLLTNHNYLSGVAVALGLFGAFAGVLLCVSLYGQLGEGWSPIHAGLTLTPMVIGMIAGMLGGTAAARLGRHVLYIGLLIMATGAAVLALALTGADAGSSWDLLPGLLLVGIGAGASFGQLYPFILSSVSMREVGSASGVLEATQQLSTSFGVAVLGTIFLSSFAHHPPTHALQITAWACMTPLAIAFARVFRLPAHAREKAATDTSDTRTPTSAAT</sequence>
<keyword evidence="4 5" id="KW-0472">Membrane</keyword>
<dbReference type="PROSITE" id="PS51257">
    <property type="entry name" value="PROKAR_LIPOPROTEIN"/>
    <property type="match status" value="1"/>
</dbReference>
<keyword evidence="3 5" id="KW-1133">Transmembrane helix</keyword>
<evidence type="ECO:0000313" key="7">
    <source>
        <dbReference type="EMBL" id="THJ63987.1"/>
    </source>
</evidence>
<keyword evidence="8" id="KW-1185">Reference proteome</keyword>
<feature type="transmembrane region" description="Helical" evidence="5">
    <location>
        <begin position="79"/>
        <end position="97"/>
    </location>
</feature>
<evidence type="ECO:0000256" key="4">
    <source>
        <dbReference type="ARBA" id="ARBA00023136"/>
    </source>
</evidence>
<dbReference type="PANTHER" id="PTHR42718:SF39">
    <property type="entry name" value="ACTINORHODIN TRANSPORTER-RELATED"/>
    <property type="match status" value="1"/>
</dbReference>
<evidence type="ECO:0000313" key="8">
    <source>
        <dbReference type="Proteomes" id="UP000305282"/>
    </source>
</evidence>
<dbReference type="EMBL" id="SSXH01000552">
    <property type="protein sequence ID" value="THJ63987.1"/>
    <property type="molecule type" value="Genomic_DNA"/>
</dbReference>
<dbReference type="SUPFAM" id="SSF103473">
    <property type="entry name" value="MFS general substrate transporter"/>
    <property type="match status" value="2"/>
</dbReference>
<feature type="transmembrane region" description="Helical" evidence="5">
    <location>
        <begin position="50"/>
        <end position="67"/>
    </location>
</feature>
<dbReference type="AlphaFoldDB" id="A0A4S5DYD8"/>
<feature type="transmembrane region" description="Helical" evidence="5">
    <location>
        <begin position="17"/>
        <end position="44"/>
    </location>
</feature>
<feature type="transmembrane region" description="Helical" evidence="5">
    <location>
        <begin position="238"/>
        <end position="260"/>
    </location>
</feature>
<comment type="caution">
    <text evidence="7">The sequence shown here is derived from an EMBL/GenBank/DDBJ whole genome shotgun (WGS) entry which is preliminary data.</text>
</comment>
<gene>
    <name evidence="7" type="ORF">E7Y31_17840</name>
</gene>
<feature type="transmembrane region" description="Helical" evidence="5">
    <location>
        <begin position="140"/>
        <end position="160"/>
    </location>
</feature>
<dbReference type="InterPro" id="IPR020846">
    <property type="entry name" value="MFS_dom"/>
</dbReference>
<evidence type="ECO:0000256" key="5">
    <source>
        <dbReference type="SAM" id="Phobius"/>
    </source>
</evidence>
<dbReference type="Proteomes" id="UP000305282">
    <property type="component" value="Unassembled WGS sequence"/>
</dbReference>
<name>A0A4S5DYD8_9ACTN</name>
<keyword evidence="2 5" id="KW-0812">Transmembrane</keyword>
<reference evidence="7 8" key="1">
    <citation type="submission" date="2019-04" db="EMBL/GenBank/DDBJ databases">
        <title>Draft genome sequences for three unisolated Alnus-infective Frankia Sp+ strains, AgTrS, AiOr and AvVan, the first sequenced Frankia strains able to sporulate in-planta.</title>
        <authorList>
            <person name="Bethencourt L."/>
            <person name="Vautrin F."/>
            <person name="Taib N."/>
            <person name="Dubost A."/>
            <person name="Castro-Garcia L."/>
            <person name="Imbaud O."/>
            <person name="Abrouk D."/>
            <person name="Fournier P."/>
            <person name="Briolay J."/>
            <person name="Nguyen A."/>
            <person name="Normand P."/>
            <person name="Fernandez M.P."/>
            <person name="Brochier-Armanet C."/>
            <person name="Herrera-Belaroussi A."/>
        </authorList>
    </citation>
    <scope>NUCLEOTIDE SEQUENCE [LARGE SCALE GENOMIC DNA]</scope>
    <source>
        <strain evidence="7 8">AvVan</strain>
    </source>
</reference>
<protein>
    <submittedName>
        <fullName evidence="7">MFS transporter</fullName>
    </submittedName>
</protein>
<feature type="transmembrane region" description="Helical" evidence="5">
    <location>
        <begin position="346"/>
        <end position="364"/>
    </location>
</feature>
<feature type="transmembrane region" description="Helical" evidence="5">
    <location>
        <begin position="109"/>
        <end position="128"/>
    </location>
</feature>
<feature type="transmembrane region" description="Helical" evidence="5">
    <location>
        <begin position="370"/>
        <end position="391"/>
    </location>
</feature>
<dbReference type="Pfam" id="PF07690">
    <property type="entry name" value="MFS_1"/>
    <property type="match status" value="1"/>
</dbReference>
<feature type="transmembrane region" description="Helical" evidence="5">
    <location>
        <begin position="303"/>
        <end position="325"/>
    </location>
</feature>
<accession>A0A4S5DYD8</accession>
<organism evidence="7 8">
    <name type="scientific">Candidatus Frankia alpina</name>
    <dbReference type="NCBI Taxonomy" id="2699483"/>
    <lineage>
        <taxon>Bacteria</taxon>
        <taxon>Bacillati</taxon>
        <taxon>Actinomycetota</taxon>
        <taxon>Actinomycetes</taxon>
        <taxon>Frankiales</taxon>
        <taxon>Frankiaceae</taxon>
        <taxon>Frankia</taxon>
    </lineage>
</organism>
<dbReference type="OrthoDB" id="783189at2"/>
<dbReference type="GO" id="GO:0022857">
    <property type="term" value="F:transmembrane transporter activity"/>
    <property type="evidence" value="ECO:0007669"/>
    <property type="project" value="InterPro"/>
</dbReference>
<dbReference type="InterPro" id="IPR011701">
    <property type="entry name" value="MFS"/>
</dbReference>
<evidence type="ECO:0000256" key="2">
    <source>
        <dbReference type="ARBA" id="ARBA00022692"/>
    </source>
</evidence>
<feature type="transmembrane region" description="Helical" evidence="5">
    <location>
        <begin position="272"/>
        <end position="291"/>
    </location>
</feature>
<dbReference type="RefSeq" id="WP_136449068.1">
    <property type="nucleotide sequence ID" value="NZ_SSXH01000552.1"/>
</dbReference>
<evidence type="ECO:0000256" key="1">
    <source>
        <dbReference type="ARBA" id="ARBA00004651"/>
    </source>
</evidence>
<feature type="transmembrane region" description="Helical" evidence="5">
    <location>
        <begin position="208"/>
        <end position="232"/>
    </location>
</feature>
<comment type="subcellular location">
    <subcellularLocation>
        <location evidence="1">Cell membrane</location>
        <topology evidence="1">Multi-pass membrane protein</topology>
    </subcellularLocation>
</comment>
<evidence type="ECO:0000259" key="6">
    <source>
        <dbReference type="PROSITE" id="PS50850"/>
    </source>
</evidence>
<proteinExistence type="predicted"/>